<evidence type="ECO:0000313" key="3">
    <source>
        <dbReference type="Proteomes" id="UP000481109"/>
    </source>
</evidence>
<feature type="compositionally biased region" description="Low complexity" evidence="1">
    <location>
        <begin position="9"/>
        <end position="29"/>
    </location>
</feature>
<proteinExistence type="predicted"/>
<protein>
    <submittedName>
        <fullName evidence="2">Uncharacterized protein</fullName>
    </submittedName>
</protein>
<gene>
    <name evidence="2" type="ORF">G6045_01900</name>
</gene>
<comment type="caution">
    <text evidence="2">The sequence shown here is derived from an EMBL/GenBank/DDBJ whole genome shotgun (WGS) entry which is preliminary data.</text>
</comment>
<dbReference type="EMBL" id="JAAKZW010000003">
    <property type="protein sequence ID" value="NGO74441.1"/>
    <property type="molecule type" value="Genomic_DNA"/>
</dbReference>
<dbReference type="Proteomes" id="UP000481109">
    <property type="component" value="Unassembled WGS sequence"/>
</dbReference>
<evidence type="ECO:0000313" key="2">
    <source>
        <dbReference type="EMBL" id="NGO74441.1"/>
    </source>
</evidence>
<dbReference type="AlphaFoldDB" id="A0A6G4XCR8"/>
<organism evidence="2 3">
    <name type="scientific">Streptomyces mesophilus</name>
    <dbReference type="NCBI Taxonomy" id="1775132"/>
    <lineage>
        <taxon>Bacteria</taxon>
        <taxon>Bacillati</taxon>
        <taxon>Actinomycetota</taxon>
        <taxon>Actinomycetes</taxon>
        <taxon>Kitasatosporales</taxon>
        <taxon>Streptomycetaceae</taxon>
        <taxon>Streptomyces</taxon>
    </lineage>
</organism>
<reference evidence="2 3" key="1">
    <citation type="submission" date="2020-02" db="EMBL/GenBank/DDBJ databases">
        <title>Whole-genome analyses of novel actinobacteria.</title>
        <authorList>
            <person name="Sahin N."/>
            <person name="Tokatli A."/>
        </authorList>
    </citation>
    <scope>NUCLEOTIDE SEQUENCE [LARGE SCALE GENOMIC DNA]</scope>
    <source>
        <strain evidence="2 3">YC504</strain>
    </source>
</reference>
<sequence length="45" mass="4349">MAGTTSQLTTAADSAAPAAPAVTSAGPADGEQPVEVEPDPNNPWG</sequence>
<feature type="region of interest" description="Disordered" evidence="1">
    <location>
        <begin position="1"/>
        <end position="45"/>
    </location>
</feature>
<dbReference type="RefSeq" id="WP_165329962.1">
    <property type="nucleotide sequence ID" value="NZ_JAAKZW010000003.1"/>
</dbReference>
<accession>A0A6G4XCR8</accession>
<name>A0A6G4XCR8_9ACTN</name>
<keyword evidence="3" id="KW-1185">Reference proteome</keyword>
<evidence type="ECO:0000256" key="1">
    <source>
        <dbReference type="SAM" id="MobiDB-lite"/>
    </source>
</evidence>